<keyword evidence="1" id="KW-1188">Viral release from host cell</keyword>
<dbReference type="Pfam" id="PF10145">
    <property type="entry name" value="PhageMin_Tail"/>
    <property type="match status" value="1"/>
</dbReference>
<feature type="coiled-coil region" evidence="2">
    <location>
        <begin position="94"/>
        <end position="128"/>
    </location>
</feature>
<keyword evidence="3" id="KW-0812">Transmembrane</keyword>
<gene>
    <name evidence="5" type="ORF">HMPREF9628_00135</name>
</gene>
<reference evidence="5 6" key="1">
    <citation type="submission" date="2011-08" db="EMBL/GenBank/DDBJ databases">
        <title>The Genome Sequence of Eubacteriaceae bacterium CM5.</title>
        <authorList>
            <consortium name="The Broad Institute Genome Sequencing Platform"/>
            <person name="Earl A."/>
            <person name="Ward D."/>
            <person name="Feldgarden M."/>
            <person name="Gevers D."/>
            <person name="Sizova M."/>
            <person name="Hazen A."/>
            <person name="Epstein S."/>
            <person name="Young S.K."/>
            <person name="Zeng Q."/>
            <person name="Gargeya S."/>
            <person name="Fitzgerald M."/>
            <person name="Haas B."/>
            <person name="Abouelleil A."/>
            <person name="Alvarado L."/>
            <person name="Arachchi H.M."/>
            <person name="Berlin A."/>
            <person name="Brown A."/>
            <person name="Chapman S.B."/>
            <person name="Chen Z."/>
            <person name="Dunbar C."/>
            <person name="Freedman E."/>
            <person name="Gearin G."/>
            <person name="Gellesch M."/>
            <person name="Goldberg J."/>
            <person name="Griggs A."/>
            <person name="Gujja S."/>
            <person name="Heiman D."/>
            <person name="Howarth C."/>
            <person name="Larson L."/>
            <person name="Lui A."/>
            <person name="MacDonald P.J.P."/>
            <person name="Montmayeur A."/>
            <person name="Murphy C."/>
            <person name="Neiman D."/>
            <person name="Pearson M."/>
            <person name="Priest M."/>
            <person name="Roberts A."/>
            <person name="Saif S."/>
            <person name="Shea T."/>
            <person name="Shenoy N."/>
            <person name="Sisk P."/>
            <person name="Stolte C."/>
            <person name="Sykes S."/>
            <person name="Wortman J."/>
            <person name="Nusbaum C."/>
            <person name="Birren B."/>
        </authorList>
    </citation>
    <scope>NUCLEOTIDE SEQUENCE [LARGE SCALE GENOMIC DNA]</scope>
    <source>
        <strain evidence="5 6">CM5</strain>
    </source>
</reference>
<dbReference type="HOGENOM" id="CLU_407010_0_0_9"/>
<feature type="transmembrane region" description="Helical" evidence="3">
    <location>
        <begin position="538"/>
        <end position="559"/>
    </location>
</feature>
<evidence type="ECO:0000313" key="5">
    <source>
        <dbReference type="EMBL" id="EHL20290.1"/>
    </source>
</evidence>
<dbReference type="SUPFAM" id="SSF57997">
    <property type="entry name" value="Tropomyosin"/>
    <property type="match status" value="1"/>
</dbReference>
<dbReference type="PANTHER" id="PTHR37813">
    <property type="entry name" value="FELS-2 PROPHAGE PROTEIN"/>
    <property type="match status" value="1"/>
</dbReference>
<dbReference type="Proteomes" id="UP000003379">
    <property type="component" value="Unassembled WGS sequence"/>
</dbReference>
<accession>G9XA44</accession>
<name>G9XA44_9FIRM</name>
<evidence type="ECO:0000256" key="1">
    <source>
        <dbReference type="ARBA" id="ARBA00022612"/>
    </source>
</evidence>
<dbReference type="NCBIfam" id="TIGR01760">
    <property type="entry name" value="tape_meas_TP901"/>
    <property type="match status" value="1"/>
</dbReference>
<keyword evidence="3" id="KW-0472">Membrane</keyword>
<evidence type="ECO:0000256" key="2">
    <source>
        <dbReference type="SAM" id="Coils"/>
    </source>
</evidence>
<dbReference type="InterPro" id="IPR010090">
    <property type="entry name" value="Phage_tape_meas"/>
</dbReference>
<evidence type="ECO:0000259" key="4">
    <source>
        <dbReference type="Pfam" id="PF10145"/>
    </source>
</evidence>
<evidence type="ECO:0000313" key="6">
    <source>
        <dbReference type="Proteomes" id="UP000003379"/>
    </source>
</evidence>
<organism evidence="5 6">
    <name type="scientific">Peptoanaerobacter stomatis</name>
    <dbReference type="NCBI Taxonomy" id="796937"/>
    <lineage>
        <taxon>Bacteria</taxon>
        <taxon>Bacillati</taxon>
        <taxon>Bacillota</taxon>
        <taxon>Clostridia</taxon>
        <taxon>Peptostreptococcales</taxon>
        <taxon>Filifactoraceae</taxon>
        <taxon>Peptoanaerobacter</taxon>
    </lineage>
</organism>
<dbReference type="PANTHER" id="PTHR37813:SF1">
    <property type="entry name" value="FELS-2 PROPHAGE PROTEIN"/>
    <property type="match status" value="1"/>
</dbReference>
<sequence length="675" mass="72723">MAGFIGYRRTIQLSFNYDEVKQGIPDVKKQIALLDAEFRKAMAQANASGNSLDKLGLKHEHLSQKIVLQRDKISKLQQALEKARQGTGDTSKAVARYTIDLKNAETELIKMEAEQKKLVKELEFQKTKLGQVSSAWQDFTQNAREAGTDVNRVASNMQKIGAGMVGLGVASSKAFLDFDKEFQKVLTIADETQVPFDKLKQGALDVARNFNVASGETANALYDILSSGIKTSDSLELLAHTAKLAQTGITDMTTAGDILTTIINTYGLSVKDATKITDQLIITQKVGKNTVGQMGDQFGKVAGLAGTLKIPFEEVGAALSTMTIRGVKADEAITSIRGILTSVIQPTKEAKEVASQYGIELSATAIRSKGFSGFLDEIVRKTHGNDEALSSMFGNVRALNGILMLTGQEGIKTYNDNLEQIKNSTGATNEAFNKISDTASFKLSSAWNDLKVSAIEAGATFTPFIELLSKFLGILSKTPPQVVTVISSIGGLLLIVGTIVKTLDGIFGANGLIKTGSNLMSGFNSLLGDATFAAFAKWAAIIVGVTLAITALVIAINYLMGKGKEMNKGVEQISGAIGNAKQSVNGASHRAYAIGTTYSQGGRARLHEYGDETVDLPSGSRIYTAEQSRQMMDNMKRNDDKIVNAIDKLWSKLDSLENKVLRLPDRQLMLSREMG</sequence>
<keyword evidence="2" id="KW-0175">Coiled coil</keyword>
<proteinExistence type="predicted"/>
<keyword evidence="3" id="KW-1133">Transmembrane helix</keyword>
<comment type="caution">
    <text evidence="5">The sequence shown here is derived from an EMBL/GenBank/DDBJ whole genome shotgun (WGS) entry which is preliminary data.</text>
</comment>
<dbReference type="AlphaFoldDB" id="G9XA44"/>
<evidence type="ECO:0000256" key="3">
    <source>
        <dbReference type="SAM" id="Phobius"/>
    </source>
</evidence>
<protein>
    <recommendedName>
        <fullName evidence="4">Phage tail tape measure protein domain-containing protein</fullName>
    </recommendedName>
</protein>
<feature type="domain" description="Phage tail tape measure protein" evidence="4">
    <location>
        <begin position="202"/>
        <end position="394"/>
    </location>
</feature>
<dbReference type="EMBL" id="AFZG01000001">
    <property type="protein sequence ID" value="EHL20290.1"/>
    <property type="molecule type" value="Genomic_DNA"/>
</dbReference>